<evidence type="ECO:0000313" key="2">
    <source>
        <dbReference type="Proteomes" id="UP000243459"/>
    </source>
</evidence>
<accession>A0A5P1F2V5</accession>
<dbReference type="Proteomes" id="UP000243459">
    <property type="component" value="Chromosome 4"/>
</dbReference>
<reference evidence="2" key="1">
    <citation type="journal article" date="2017" name="Nat. Commun.">
        <title>The asparagus genome sheds light on the origin and evolution of a young Y chromosome.</title>
        <authorList>
            <person name="Harkess A."/>
            <person name="Zhou J."/>
            <person name="Xu C."/>
            <person name="Bowers J.E."/>
            <person name="Van der Hulst R."/>
            <person name="Ayyampalayam S."/>
            <person name="Mercati F."/>
            <person name="Riccardi P."/>
            <person name="McKain M.R."/>
            <person name="Kakrana A."/>
            <person name="Tang H."/>
            <person name="Ray J."/>
            <person name="Groenendijk J."/>
            <person name="Arikit S."/>
            <person name="Mathioni S.M."/>
            <person name="Nakano M."/>
            <person name="Shan H."/>
            <person name="Telgmann-Rauber A."/>
            <person name="Kanno A."/>
            <person name="Yue Z."/>
            <person name="Chen H."/>
            <person name="Li W."/>
            <person name="Chen Y."/>
            <person name="Xu X."/>
            <person name="Zhang Y."/>
            <person name="Luo S."/>
            <person name="Chen H."/>
            <person name="Gao J."/>
            <person name="Mao Z."/>
            <person name="Pires J.C."/>
            <person name="Luo M."/>
            <person name="Kudrna D."/>
            <person name="Wing R.A."/>
            <person name="Meyers B.C."/>
            <person name="Yi K."/>
            <person name="Kong H."/>
            <person name="Lavrijsen P."/>
            <person name="Sunseri F."/>
            <person name="Falavigna A."/>
            <person name="Ye Y."/>
            <person name="Leebens-Mack J.H."/>
            <person name="Chen G."/>
        </authorList>
    </citation>
    <scope>NUCLEOTIDE SEQUENCE [LARGE SCALE GENOMIC DNA]</scope>
    <source>
        <strain evidence="2">cv. DH0086</strain>
    </source>
</reference>
<gene>
    <name evidence="1" type="ORF">A4U43_C04F11840</name>
</gene>
<dbReference type="AlphaFoldDB" id="A0A5P1F2V5"/>
<name>A0A5P1F2V5_ASPOF</name>
<dbReference type="EMBL" id="CM007384">
    <property type="protein sequence ID" value="ONK71737.1"/>
    <property type="molecule type" value="Genomic_DNA"/>
</dbReference>
<sequence length="116" mass="13660">MHRWLTYRPGEAKVIYVDEGSPAREEEEEINHEARVRTKAYIGEERAPAIPAELTHHRGKEPVREEIVPTEGLEYLHPHRVDEVRSETWERMRMLLIGSSGVSPWYTRDPSLEHRH</sequence>
<organism evidence="1 2">
    <name type="scientific">Asparagus officinalis</name>
    <name type="common">Garden asparagus</name>
    <dbReference type="NCBI Taxonomy" id="4686"/>
    <lineage>
        <taxon>Eukaryota</taxon>
        <taxon>Viridiplantae</taxon>
        <taxon>Streptophyta</taxon>
        <taxon>Embryophyta</taxon>
        <taxon>Tracheophyta</taxon>
        <taxon>Spermatophyta</taxon>
        <taxon>Magnoliopsida</taxon>
        <taxon>Liliopsida</taxon>
        <taxon>Asparagales</taxon>
        <taxon>Asparagaceae</taxon>
        <taxon>Asparagoideae</taxon>
        <taxon>Asparagus</taxon>
    </lineage>
</organism>
<dbReference type="Gramene" id="ONK71737">
    <property type="protein sequence ID" value="ONK71737"/>
    <property type="gene ID" value="A4U43_C04F11840"/>
</dbReference>
<keyword evidence="2" id="KW-1185">Reference proteome</keyword>
<protein>
    <submittedName>
        <fullName evidence="1">Uncharacterized protein</fullName>
    </submittedName>
</protein>
<proteinExistence type="predicted"/>
<evidence type="ECO:0000313" key="1">
    <source>
        <dbReference type="EMBL" id="ONK71737.1"/>
    </source>
</evidence>